<feature type="region of interest" description="Disordered" evidence="1">
    <location>
        <begin position="1"/>
        <end position="21"/>
    </location>
</feature>
<sequence length="66" mass="7528">MREEAVKNWEKKKKKKCSSPKGVGEFLKKKKGKWWVQMVLKVPWSCGGIGDLCLSACSSSHRKPYS</sequence>
<evidence type="ECO:0000313" key="3">
    <source>
        <dbReference type="Proteomes" id="UP000836841"/>
    </source>
</evidence>
<name>A0AAU9RZG6_THLAR</name>
<dbReference type="Proteomes" id="UP000836841">
    <property type="component" value="Chromosome 3"/>
</dbReference>
<proteinExistence type="predicted"/>
<keyword evidence="3" id="KW-1185">Reference proteome</keyword>
<reference evidence="2 3" key="1">
    <citation type="submission" date="2022-03" db="EMBL/GenBank/DDBJ databases">
        <authorList>
            <person name="Nunn A."/>
            <person name="Chopra R."/>
            <person name="Nunn A."/>
            <person name="Contreras Garrido A."/>
        </authorList>
    </citation>
    <scope>NUCLEOTIDE SEQUENCE [LARGE SCALE GENOMIC DNA]</scope>
</reference>
<gene>
    <name evidence="2" type="ORF">TAV2_LOCUS9127</name>
</gene>
<accession>A0AAU9RZG6</accession>
<organism evidence="2 3">
    <name type="scientific">Thlaspi arvense</name>
    <name type="common">Field penny-cress</name>
    <dbReference type="NCBI Taxonomy" id="13288"/>
    <lineage>
        <taxon>Eukaryota</taxon>
        <taxon>Viridiplantae</taxon>
        <taxon>Streptophyta</taxon>
        <taxon>Embryophyta</taxon>
        <taxon>Tracheophyta</taxon>
        <taxon>Spermatophyta</taxon>
        <taxon>Magnoliopsida</taxon>
        <taxon>eudicotyledons</taxon>
        <taxon>Gunneridae</taxon>
        <taxon>Pentapetalae</taxon>
        <taxon>rosids</taxon>
        <taxon>malvids</taxon>
        <taxon>Brassicales</taxon>
        <taxon>Brassicaceae</taxon>
        <taxon>Thlaspideae</taxon>
        <taxon>Thlaspi</taxon>
    </lineage>
</organism>
<dbReference type="AlphaFoldDB" id="A0AAU9RZG6"/>
<protein>
    <submittedName>
        <fullName evidence="2">Uncharacterized protein</fullName>
    </submittedName>
</protein>
<evidence type="ECO:0000313" key="2">
    <source>
        <dbReference type="EMBL" id="CAH2053381.1"/>
    </source>
</evidence>
<evidence type="ECO:0000256" key="1">
    <source>
        <dbReference type="SAM" id="MobiDB-lite"/>
    </source>
</evidence>
<dbReference type="EMBL" id="OU466859">
    <property type="protein sequence ID" value="CAH2053381.1"/>
    <property type="molecule type" value="Genomic_DNA"/>
</dbReference>